<evidence type="ECO:0000256" key="1">
    <source>
        <dbReference type="ARBA" id="ARBA00004000"/>
    </source>
</evidence>
<dbReference type="Pfam" id="PF01849">
    <property type="entry name" value="NAC"/>
    <property type="match status" value="1"/>
</dbReference>
<dbReference type="InterPro" id="IPR038187">
    <property type="entry name" value="NAC_A/B_dom_sf"/>
</dbReference>
<dbReference type="Proteomes" id="UP001231189">
    <property type="component" value="Unassembled WGS sequence"/>
</dbReference>
<protein>
    <recommendedName>
        <fullName evidence="3">NAC-A/B domain-containing protein</fullName>
    </recommendedName>
</protein>
<evidence type="ECO:0000259" key="3">
    <source>
        <dbReference type="PROSITE" id="PS51151"/>
    </source>
</evidence>
<organism evidence="4 5">
    <name type="scientific">Lolium multiflorum</name>
    <name type="common">Italian ryegrass</name>
    <name type="synonym">Lolium perenne subsp. multiflorum</name>
    <dbReference type="NCBI Taxonomy" id="4521"/>
    <lineage>
        <taxon>Eukaryota</taxon>
        <taxon>Viridiplantae</taxon>
        <taxon>Streptophyta</taxon>
        <taxon>Embryophyta</taxon>
        <taxon>Tracheophyta</taxon>
        <taxon>Spermatophyta</taxon>
        <taxon>Magnoliopsida</taxon>
        <taxon>Liliopsida</taxon>
        <taxon>Poales</taxon>
        <taxon>Poaceae</taxon>
        <taxon>BOP clade</taxon>
        <taxon>Pooideae</taxon>
        <taxon>Poodae</taxon>
        <taxon>Poeae</taxon>
        <taxon>Poeae Chloroplast Group 2 (Poeae type)</taxon>
        <taxon>Loliodinae</taxon>
        <taxon>Loliinae</taxon>
        <taxon>Lolium</taxon>
    </lineage>
</organism>
<feature type="domain" description="NAC-A/B" evidence="3">
    <location>
        <begin position="61"/>
        <end position="126"/>
    </location>
</feature>
<dbReference type="InterPro" id="IPR016641">
    <property type="entry name" value="EGD2/NACA0like"/>
</dbReference>
<dbReference type="GO" id="GO:0005854">
    <property type="term" value="C:nascent polypeptide-associated complex"/>
    <property type="evidence" value="ECO:0007669"/>
    <property type="project" value="InterPro"/>
</dbReference>
<accession>A0AAD8SDK7</accession>
<proteinExistence type="predicted"/>
<dbReference type="InterPro" id="IPR002715">
    <property type="entry name" value="Nas_poly-pep-assoc_cplx_dom"/>
</dbReference>
<keyword evidence="5" id="KW-1185">Reference proteome</keyword>
<dbReference type="Gene3D" id="2.20.70.30">
    <property type="entry name" value="Nascent polypeptide-associated complex domain"/>
    <property type="match status" value="1"/>
</dbReference>
<dbReference type="AlphaFoldDB" id="A0AAD8SDK7"/>
<comment type="caution">
    <text evidence="4">The sequence shown here is derived from an EMBL/GenBank/DDBJ whole genome shotgun (WGS) entry which is preliminary data.</text>
</comment>
<feature type="compositionally biased region" description="Acidic residues" evidence="2">
    <location>
        <begin position="26"/>
        <end position="53"/>
    </location>
</feature>
<dbReference type="Pfam" id="PF19026">
    <property type="entry name" value="UBA_HYPK"/>
    <property type="match status" value="1"/>
</dbReference>
<dbReference type="FunFam" id="1.10.8.10:FF:000006">
    <property type="entry name" value="Putative nascent polypeptide-associated complex subunit alpha"/>
    <property type="match status" value="1"/>
</dbReference>
<dbReference type="PROSITE" id="PS51151">
    <property type="entry name" value="NAC_AB"/>
    <property type="match status" value="1"/>
</dbReference>
<feature type="region of interest" description="Disordered" evidence="2">
    <location>
        <begin position="18"/>
        <end position="70"/>
    </location>
</feature>
<dbReference type="PANTHER" id="PTHR21713">
    <property type="entry name" value="NASCENT POLYPEPTIDE ASSOCIATED COMPLEX ALPHA SUBUNIT-RELATED"/>
    <property type="match status" value="1"/>
</dbReference>
<evidence type="ECO:0000256" key="2">
    <source>
        <dbReference type="SAM" id="MobiDB-lite"/>
    </source>
</evidence>
<dbReference type="Gene3D" id="1.10.8.10">
    <property type="entry name" value="DNA helicase RuvA subunit, C-terminal domain"/>
    <property type="match status" value="1"/>
</dbReference>
<feature type="compositionally biased region" description="Acidic residues" evidence="2">
    <location>
        <begin position="154"/>
        <end position="163"/>
    </location>
</feature>
<dbReference type="SMART" id="SM01407">
    <property type="entry name" value="NAC"/>
    <property type="match status" value="1"/>
</dbReference>
<dbReference type="PIRSF" id="PIRSF015901">
    <property type="entry name" value="NAC_alpha"/>
    <property type="match status" value="1"/>
</dbReference>
<name>A0AAD8SDK7_LOLMU</name>
<dbReference type="InterPro" id="IPR044034">
    <property type="entry name" value="NAC-like_UBA"/>
</dbReference>
<gene>
    <name evidence="4" type="ORF">QYE76_067844</name>
</gene>
<reference evidence="4" key="1">
    <citation type="submission" date="2023-07" db="EMBL/GenBank/DDBJ databases">
        <title>A chromosome-level genome assembly of Lolium multiflorum.</title>
        <authorList>
            <person name="Chen Y."/>
            <person name="Copetti D."/>
            <person name="Kolliker R."/>
            <person name="Studer B."/>
        </authorList>
    </citation>
    <scope>NUCLEOTIDE SEQUENCE</scope>
    <source>
        <strain evidence="4">02402/16</strain>
        <tissue evidence="4">Leaf</tissue>
    </source>
</reference>
<feature type="region of interest" description="Disordered" evidence="2">
    <location>
        <begin position="125"/>
        <end position="163"/>
    </location>
</feature>
<evidence type="ECO:0000313" key="4">
    <source>
        <dbReference type="EMBL" id="KAK1650039.1"/>
    </source>
</evidence>
<comment type="function">
    <text evidence="1">May promote appropriate targeting of ribosome-nascent polypeptide complexes.</text>
</comment>
<evidence type="ECO:0000313" key="5">
    <source>
        <dbReference type="Proteomes" id="UP001231189"/>
    </source>
</evidence>
<feature type="compositionally biased region" description="Basic and acidic residues" evidence="2">
    <location>
        <begin position="55"/>
        <end position="64"/>
    </location>
</feature>
<sequence length="204" mass="22126">MTAQTAEELAAQIEQEQLEAKKAESEEVVVEDDEDDDDDDDEDDDNDDAEGEVDASGKKQSRSEKKSRKAMLKLGMKSITGVSRVTVKKSKNILFVISKPDVFKSPNSETYVIFGEAKIEDLSSQLQSQAAEQFKAPDLSQMTSIPEASGAEHDDNEDVDEDGVEPKDIDLVMTQAAVSRAKAVKALKAANGDIVTAIMELGSI</sequence>
<dbReference type="CDD" id="cd22054">
    <property type="entry name" value="NAC_NACA"/>
    <property type="match status" value="1"/>
</dbReference>
<dbReference type="EMBL" id="JAUUTY010000004">
    <property type="protein sequence ID" value="KAK1650039.1"/>
    <property type="molecule type" value="Genomic_DNA"/>
</dbReference>
<dbReference type="FunFam" id="2.20.70.30:FF:000002">
    <property type="entry name" value="Nascent polypeptide-associated complex (NAC), alpha subunit"/>
    <property type="match status" value="1"/>
</dbReference>